<evidence type="ECO:0000313" key="3">
    <source>
        <dbReference type="Proteomes" id="UP000054270"/>
    </source>
</evidence>
<protein>
    <submittedName>
        <fullName evidence="2">Uncharacterized protein</fullName>
    </submittedName>
</protein>
<dbReference type="Proteomes" id="UP000054270">
    <property type="component" value="Unassembled WGS sequence"/>
</dbReference>
<feature type="compositionally biased region" description="Polar residues" evidence="1">
    <location>
        <begin position="8"/>
        <end position="23"/>
    </location>
</feature>
<organism evidence="2 3">
    <name type="scientific">Hypholoma sublateritium (strain FD-334 SS-4)</name>
    <dbReference type="NCBI Taxonomy" id="945553"/>
    <lineage>
        <taxon>Eukaryota</taxon>
        <taxon>Fungi</taxon>
        <taxon>Dikarya</taxon>
        <taxon>Basidiomycota</taxon>
        <taxon>Agaricomycotina</taxon>
        <taxon>Agaricomycetes</taxon>
        <taxon>Agaricomycetidae</taxon>
        <taxon>Agaricales</taxon>
        <taxon>Agaricineae</taxon>
        <taxon>Strophariaceae</taxon>
        <taxon>Hypholoma</taxon>
    </lineage>
</organism>
<evidence type="ECO:0000256" key="1">
    <source>
        <dbReference type="SAM" id="MobiDB-lite"/>
    </source>
</evidence>
<accession>A0A0D2MTV2</accession>
<name>A0A0D2MTV2_HYPSF</name>
<evidence type="ECO:0000313" key="2">
    <source>
        <dbReference type="EMBL" id="KJA27438.1"/>
    </source>
</evidence>
<proteinExistence type="predicted"/>
<dbReference type="AlphaFoldDB" id="A0A0D2MTV2"/>
<reference evidence="3" key="1">
    <citation type="submission" date="2014-04" db="EMBL/GenBank/DDBJ databases">
        <title>Evolutionary Origins and Diversification of the Mycorrhizal Mutualists.</title>
        <authorList>
            <consortium name="DOE Joint Genome Institute"/>
            <consortium name="Mycorrhizal Genomics Consortium"/>
            <person name="Kohler A."/>
            <person name="Kuo A."/>
            <person name="Nagy L.G."/>
            <person name="Floudas D."/>
            <person name="Copeland A."/>
            <person name="Barry K.W."/>
            <person name="Cichocki N."/>
            <person name="Veneault-Fourrey C."/>
            <person name="LaButti K."/>
            <person name="Lindquist E.A."/>
            <person name="Lipzen A."/>
            <person name="Lundell T."/>
            <person name="Morin E."/>
            <person name="Murat C."/>
            <person name="Riley R."/>
            <person name="Ohm R."/>
            <person name="Sun H."/>
            <person name="Tunlid A."/>
            <person name="Henrissat B."/>
            <person name="Grigoriev I.V."/>
            <person name="Hibbett D.S."/>
            <person name="Martin F."/>
        </authorList>
    </citation>
    <scope>NUCLEOTIDE SEQUENCE [LARGE SCALE GENOMIC DNA]</scope>
    <source>
        <strain evidence="3">FD-334 SS-4</strain>
    </source>
</reference>
<sequence length="93" mass="10088">MFTADLKSFSTYGLPSPSPSHSPIGTPKKGRPSAKAETNMRIPSISTGSSPLKRKASSEIKPEPSPGTSDLYADPEVEFMSLVDRVKKRRQNP</sequence>
<dbReference type="EMBL" id="KN817524">
    <property type="protein sequence ID" value="KJA27438.1"/>
    <property type="molecule type" value="Genomic_DNA"/>
</dbReference>
<feature type="region of interest" description="Disordered" evidence="1">
    <location>
        <begin position="1"/>
        <end position="76"/>
    </location>
</feature>
<gene>
    <name evidence="2" type="ORF">HYPSUDRAFT_35327</name>
</gene>
<keyword evidence="3" id="KW-1185">Reference proteome</keyword>